<dbReference type="STRING" id="48467.SAMN02745166_01647"/>
<name>A0A1T4XKL6_9BACT</name>
<dbReference type="AlphaFoldDB" id="A0A1T4XKL6"/>
<dbReference type="InterPro" id="IPR027417">
    <property type="entry name" value="P-loop_NTPase"/>
</dbReference>
<keyword evidence="2" id="KW-1185">Reference proteome</keyword>
<sequence>MLGNGTAGKTQICRQLRGLGFDPQVPSTHAVQLVSLHHHSLTYWLDYVRSLAGEKAAIIVVQAPCDKESDRTTPPLPEMHGFTRPPAVVTCSAKTGEMDELRAALRSATRYLLEALGKGM</sequence>
<organism evidence="1 2">
    <name type="scientific">Prosthecobacter debontii</name>
    <dbReference type="NCBI Taxonomy" id="48467"/>
    <lineage>
        <taxon>Bacteria</taxon>
        <taxon>Pseudomonadati</taxon>
        <taxon>Verrucomicrobiota</taxon>
        <taxon>Verrucomicrobiia</taxon>
        <taxon>Verrucomicrobiales</taxon>
        <taxon>Verrucomicrobiaceae</taxon>
        <taxon>Prosthecobacter</taxon>
    </lineage>
</organism>
<dbReference type="EMBL" id="FUYE01000004">
    <property type="protein sequence ID" value="SKA90036.1"/>
    <property type="molecule type" value="Genomic_DNA"/>
</dbReference>
<evidence type="ECO:0000313" key="2">
    <source>
        <dbReference type="Proteomes" id="UP000190774"/>
    </source>
</evidence>
<protein>
    <submittedName>
        <fullName evidence="1">Uncharacterized protein</fullName>
    </submittedName>
</protein>
<reference evidence="2" key="1">
    <citation type="submission" date="2017-02" db="EMBL/GenBank/DDBJ databases">
        <authorList>
            <person name="Varghese N."/>
            <person name="Submissions S."/>
        </authorList>
    </citation>
    <scope>NUCLEOTIDE SEQUENCE [LARGE SCALE GENOMIC DNA]</scope>
    <source>
        <strain evidence="2">ATCC 700200</strain>
    </source>
</reference>
<accession>A0A1T4XKL6</accession>
<dbReference type="Proteomes" id="UP000190774">
    <property type="component" value="Unassembled WGS sequence"/>
</dbReference>
<proteinExistence type="predicted"/>
<dbReference type="SUPFAM" id="SSF52540">
    <property type="entry name" value="P-loop containing nucleoside triphosphate hydrolases"/>
    <property type="match status" value="1"/>
</dbReference>
<gene>
    <name evidence="1" type="ORF">SAMN02745166_01647</name>
</gene>
<evidence type="ECO:0000313" key="1">
    <source>
        <dbReference type="EMBL" id="SKA90036.1"/>
    </source>
</evidence>